<dbReference type="InterPro" id="IPR044554">
    <property type="entry name" value="ANAPC2"/>
</dbReference>
<evidence type="ECO:0000256" key="1">
    <source>
        <dbReference type="ARBA" id="ARBA00016068"/>
    </source>
</evidence>
<dbReference type="PROSITE" id="PS50069">
    <property type="entry name" value="CULLIN_2"/>
    <property type="match status" value="1"/>
</dbReference>
<evidence type="ECO:0000256" key="4">
    <source>
        <dbReference type="ARBA" id="ARBA00022786"/>
    </source>
</evidence>
<dbReference type="InterPro" id="IPR057975">
    <property type="entry name" value="TPR_ANAPC2"/>
</dbReference>
<sequence>MNDISSEKRSIAVKNPFGKREFLLKLPVGSSADGGRAWEASAIADVRWFIADTLKPHMFVWLSGLPSKFSNKELADEVKSGLCGLEECIDEMLAAVFHDFASENLHKEIWRHVPDLLFPRHDWAELTRRLIPLMINHFTSIRCMNVVEANTCRRDPLEQGDFFDHILSKRSGKLEKRRSTANAMRDTIEYMVKGRFQLNQLIIAVIHATYVKVGKAYIEHILERTGGLTNEQMEEIYEVLWTWLSAVPLPDQNDLSQISDWGKDFLRKTIIDRLTSQIYDMAVVNFPKSYPTLSTLRNCMINVREYGREKLVNTLIDDIESQLLHIAVDTPTILNGYSLCVESLRELDPSCVIMHRVCKVIKEYLKRRPDTVRQIINYITSEKRDDLAAHLANRCGTIVDEDELTGANDDFLPEAMNLSQWRHWTPDPIDATPGESGRFRQAADVFNMLVSVYGSKEMFVKEYRQLLAERLTSSNTKDPIFERRYLDLLKLRFNEGELQQCEVMLKDIRDSQRIDRTALGRKCIPVSACVISSHFWPKIVSETVSEFPQALEEALTEYEKSFMDHKESRKLQWMRAVGCVEVTLKLGDVEIDKVVPNPTAAVLYLYLEKESWTVAEVAERLSISKGVARRRLEWWRTQGLLAQNLPTGATAEEWSLVTNPSLLATSRGAADDESDEDEGAIEETADAIDALEQYWSYTKNFIANHDNGEVKAERMHRIYRMFSSPSAQGPSLETVTAFLMRKVKMNLLTYNNGFFRVVKENTTKGNER</sequence>
<evidence type="ECO:0000256" key="2">
    <source>
        <dbReference type="ARBA" id="ARBA00022618"/>
    </source>
</evidence>
<dbReference type="Gene3D" id="1.10.10.10">
    <property type="entry name" value="Winged helix-like DNA-binding domain superfamily/Winged helix DNA-binding domain"/>
    <property type="match status" value="1"/>
</dbReference>
<keyword evidence="9" id="KW-1185">Reference proteome</keyword>
<keyword evidence="3" id="KW-0498">Mitosis</keyword>
<dbReference type="EMBL" id="JAVFWL010000003">
    <property type="protein sequence ID" value="KAK6745784.1"/>
    <property type="molecule type" value="Genomic_DNA"/>
</dbReference>
<dbReference type="InterPro" id="IPR036388">
    <property type="entry name" value="WH-like_DNA-bd_sf"/>
</dbReference>
<protein>
    <recommendedName>
        <fullName evidence="1">Anaphase-promoting complex subunit 2</fullName>
    </recommendedName>
</protein>
<comment type="caution">
    <text evidence="8">The sequence shown here is derived from an EMBL/GenBank/DDBJ whole genome shotgun (WGS) entry which is preliminary data.</text>
</comment>
<dbReference type="InterPro" id="IPR059120">
    <property type="entry name" value="Cullin-like_AB"/>
</dbReference>
<reference evidence="8 9" key="1">
    <citation type="submission" date="2023-08" db="EMBL/GenBank/DDBJ databases">
        <title>A Necator americanus chromosomal reference genome.</title>
        <authorList>
            <person name="Ilik V."/>
            <person name="Petrzelkova K.J."/>
            <person name="Pardy F."/>
            <person name="Fuh T."/>
            <person name="Niatou-Singa F.S."/>
            <person name="Gouil Q."/>
            <person name="Baker L."/>
            <person name="Ritchie M.E."/>
            <person name="Jex A.R."/>
            <person name="Gazzola D."/>
            <person name="Li H."/>
            <person name="Toshio Fujiwara R."/>
            <person name="Zhan B."/>
            <person name="Aroian R.V."/>
            <person name="Pafco B."/>
            <person name="Schwarz E.M."/>
        </authorList>
    </citation>
    <scope>NUCLEOTIDE SEQUENCE [LARGE SCALE GENOMIC DNA]</scope>
    <source>
        <strain evidence="8 9">Aroian</strain>
        <tissue evidence="8">Whole animal</tissue>
    </source>
</reference>
<evidence type="ECO:0000256" key="3">
    <source>
        <dbReference type="ARBA" id="ARBA00022776"/>
    </source>
</evidence>
<dbReference type="InterPro" id="IPR014786">
    <property type="entry name" value="ANAPC2_C"/>
</dbReference>
<evidence type="ECO:0000313" key="8">
    <source>
        <dbReference type="EMBL" id="KAK6745784.1"/>
    </source>
</evidence>
<dbReference type="InterPro" id="IPR016158">
    <property type="entry name" value="Cullin_homology"/>
</dbReference>
<feature type="domain" description="Cullin family profile" evidence="7">
    <location>
        <begin position="448"/>
        <end position="636"/>
    </location>
</feature>
<name>A0ABR1D5J0_NECAM</name>
<proteinExistence type="inferred from homology"/>
<evidence type="ECO:0000256" key="5">
    <source>
        <dbReference type="ARBA" id="ARBA00023306"/>
    </source>
</evidence>
<dbReference type="Gene3D" id="3.30.230.130">
    <property type="entry name" value="Cullin, Chain C, Domain 2"/>
    <property type="match status" value="1"/>
</dbReference>
<evidence type="ECO:0000259" key="7">
    <source>
        <dbReference type="PROSITE" id="PS50069"/>
    </source>
</evidence>
<dbReference type="SMART" id="SM00182">
    <property type="entry name" value="CULLIN"/>
    <property type="match status" value="1"/>
</dbReference>
<dbReference type="PANTHER" id="PTHR45957:SF1">
    <property type="entry name" value="ANAPHASE-PROMOTING COMPLEX SUBUNIT 2"/>
    <property type="match status" value="1"/>
</dbReference>
<dbReference type="Gene3D" id="1.20.1310.10">
    <property type="entry name" value="Cullin Repeats"/>
    <property type="match status" value="1"/>
</dbReference>
<dbReference type="InterPro" id="IPR036317">
    <property type="entry name" value="Cullin_homology_sf"/>
</dbReference>
<gene>
    <name evidence="8" type="primary">Necator_chrIII.g12869</name>
    <name evidence="8" type="ORF">RB195_012102</name>
</gene>
<dbReference type="SMART" id="SM01013">
    <property type="entry name" value="APC2"/>
    <property type="match status" value="1"/>
</dbReference>
<keyword evidence="5" id="KW-0131">Cell cycle</keyword>
<accession>A0ABR1D5J0</accession>
<dbReference type="PANTHER" id="PTHR45957">
    <property type="entry name" value="ANAPHASE-PROMOTING COMPLEX SUBUNIT 2"/>
    <property type="match status" value="1"/>
</dbReference>
<dbReference type="Pfam" id="PF26557">
    <property type="entry name" value="Cullin_AB"/>
    <property type="match status" value="1"/>
</dbReference>
<dbReference type="Proteomes" id="UP001303046">
    <property type="component" value="Unassembled WGS sequence"/>
</dbReference>
<keyword evidence="2" id="KW-0132">Cell division</keyword>
<comment type="similarity">
    <text evidence="6">Belongs to the cullin family.</text>
</comment>
<organism evidence="8 9">
    <name type="scientific">Necator americanus</name>
    <name type="common">Human hookworm</name>
    <dbReference type="NCBI Taxonomy" id="51031"/>
    <lineage>
        <taxon>Eukaryota</taxon>
        <taxon>Metazoa</taxon>
        <taxon>Ecdysozoa</taxon>
        <taxon>Nematoda</taxon>
        <taxon>Chromadorea</taxon>
        <taxon>Rhabditida</taxon>
        <taxon>Rhabditina</taxon>
        <taxon>Rhabditomorpha</taxon>
        <taxon>Strongyloidea</taxon>
        <taxon>Ancylostomatidae</taxon>
        <taxon>Bunostominae</taxon>
        <taxon>Necator</taxon>
    </lineage>
</organism>
<dbReference type="SUPFAM" id="SSF75632">
    <property type="entry name" value="Cullin homology domain"/>
    <property type="match status" value="1"/>
</dbReference>
<evidence type="ECO:0000313" key="9">
    <source>
        <dbReference type="Proteomes" id="UP001303046"/>
    </source>
</evidence>
<dbReference type="Pfam" id="PF25773">
    <property type="entry name" value="TPR_ANAPC2"/>
    <property type="match status" value="1"/>
</dbReference>
<keyword evidence="4" id="KW-0833">Ubl conjugation pathway</keyword>
<evidence type="ECO:0000256" key="6">
    <source>
        <dbReference type="PROSITE-ProRule" id="PRU00330"/>
    </source>
</evidence>